<dbReference type="InterPro" id="IPR009057">
    <property type="entry name" value="Homeodomain-like_sf"/>
</dbReference>
<feature type="domain" description="Homeobox" evidence="9">
    <location>
        <begin position="29"/>
        <end position="89"/>
    </location>
</feature>
<dbReference type="PANTHER" id="PTHR14043:SF2">
    <property type="entry name" value="HOMEOBOX PROTEIN CUT"/>
    <property type="match status" value="1"/>
</dbReference>
<feature type="DNA-binding region" description="Homeobox" evidence="6">
    <location>
        <begin position="31"/>
        <end position="90"/>
    </location>
</feature>
<keyword evidence="2" id="KW-0175">Coiled coil</keyword>
<feature type="compositionally biased region" description="Low complexity" evidence="8">
    <location>
        <begin position="195"/>
        <end position="214"/>
    </location>
</feature>
<feature type="compositionally biased region" description="Low complexity" evidence="8">
    <location>
        <begin position="338"/>
        <end position="351"/>
    </location>
</feature>
<comment type="caution">
    <text evidence="10">The sequence shown here is derived from an EMBL/GenBank/DDBJ whole genome shotgun (WGS) entry which is preliminary data.</text>
</comment>
<dbReference type="SMART" id="SM00389">
    <property type="entry name" value="HOX"/>
    <property type="match status" value="1"/>
</dbReference>
<name>A0A8X6XP64_9ARAC</name>
<feature type="region of interest" description="Disordered" evidence="8">
    <location>
        <begin position="403"/>
        <end position="422"/>
    </location>
</feature>
<feature type="region of interest" description="Disordered" evidence="8">
    <location>
        <begin position="86"/>
        <end position="106"/>
    </location>
</feature>
<evidence type="ECO:0000256" key="6">
    <source>
        <dbReference type="PROSITE-ProRule" id="PRU00108"/>
    </source>
</evidence>
<keyword evidence="3 6" id="KW-0238">DNA-binding</keyword>
<evidence type="ECO:0000256" key="1">
    <source>
        <dbReference type="ARBA" id="ARBA00004123"/>
    </source>
</evidence>
<dbReference type="InterPro" id="IPR017970">
    <property type="entry name" value="Homeobox_CS"/>
</dbReference>
<evidence type="ECO:0000256" key="2">
    <source>
        <dbReference type="ARBA" id="ARBA00023054"/>
    </source>
</evidence>
<accession>A0A8X6XP64</accession>
<keyword evidence="5 6" id="KW-0539">Nucleus</keyword>
<dbReference type="AlphaFoldDB" id="A0A8X6XP64"/>
<evidence type="ECO:0000256" key="8">
    <source>
        <dbReference type="SAM" id="MobiDB-lite"/>
    </source>
</evidence>
<dbReference type="OrthoDB" id="6428488at2759"/>
<dbReference type="InterPro" id="IPR001356">
    <property type="entry name" value="HD"/>
</dbReference>
<dbReference type="PROSITE" id="PS00027">
    <property type="entry name" value="HOMEOBOX_1"/>
    <property type="match status" value="1"/>
</dbReference>
<organism evidence="10 11">
    <name type="scientific">Trichonephila inaurata madagascariensis</name>
    <dbReference type="NCBI Taxonomy" id="2747483"/>
    <lineage>
        <taxon>Eukaryota</taxon>
        <taxon>Metazoa</taxon>
        <taxon>Ecdysozoa</taxon>
        <taxon>Arthropoda</taxon>
        <taxon>Chelicerata</taxon>
        <taxon>Arachnida</taxon>
        <taxon>Araneae</taxon>
        <taxon>Araneomorphae</taxon>
        <taxon>Entelegynae</taxon>
        <taxon>Araneoidea</taxon>
        <taxon>Nephilidae</taxon>
        <taxon>Trichonephila</taxon>
        <taxon>Trichonephila inaurata</taxon>
    </lineage>
</organism>
<feature type="compositionally biased region" description="Basic and acidic residues" evidence="8">
    <location>
        <begin position="177"/>
        <end position="194"/>
    </location>
</feature>
<keyword evidence="4 6" id="KW-0371">Homeobox</keyword>
<dbReference type="CDD" id="cd00086">
    <property type="entry name" value="homeodomain"/>
    <property type="match status" value="1"/>
</dbReference>
<dbReference type="GO" id="GO:0000981">
    <property type="term" value="F:DNA-binding transcription factor activity, RNA polymerase II-specific"/>
    <property type="evidence" value="ECO:0007669"/>
    <property type="project" value="InterPro"/>
</dbReference>
<dbReference type="GO" id="GO:0005634">
    <property type="term" value="C:nucleus"/>
    <property type="evidence" value="ECO:0007669"/>
    <property type="project" value="UniProtKB-SubCell"/>
</dbReference>
<feature type="region of interest" description="Disordered" evidence="8">
    <location>
        <begin position="165"/>
        <end position="246"/>
    </location>
</feature>
<dbReference type="Proteomes" id="UP000886998">
    <property type="component" value="Unassembled WGS sequence"/>
</dbReference>
<feature type="compositionally biased region" description="Acidic residues" evidence="8">
    <location>
        <begin position="352"/>
        <end position="364"/>
    </location>
</feature>
<comment type="subcellular location">
    <subcellularLocation>
        <location evidence="1 6 7">Nucleus</location>
    </subcellularLocation>
</comment>
<dbReference type="PROSITE" id="PS50071">
    <property type="entry name" value="HOMEOBOX_2"/>
    <property type="match status" value="1"/>
</dbReference>
<evidence type="ECO:0000256" key="7">
    <source>
        <dbReference type="RuleBase" id="RU000682"/>
    </source>
</evidence>
<dbReference type="PANTHER" id="PTHR14043">
    <property type="entry name" value="CCAAT DISPLACEMENT PROTEIN-RELATED"/>
    <property type="match status" value="1"/>
</dbReference>
<dbReference type="EMBL" id="BMAV01010723">
    <property type="protein sequence ID" value="GFY56039.1"/>
    <property type="molecule type" value="Genomic_DNA"/>
</dbReference>
<evidence type="ECO:0000313" key="11">
    <source>
        <dbReference type="Proteomes" id="UP000886998"/>
    </source>
</evidence>
<reference evidence="10" key="1">
    <citation type="submission" date="2020-08" db="EMBL/GenBank/DDBJ databases">
        <title>Multicomponent nature underlies the extraordinary mechanical properties of spider dragline silk.</title>
        <authorList>
            <person name="Kono N."/>
            <person name="Nakamura H."/>
            <person name="Mori M."/>
            <person name="Yoshida Y."/>
            <person name="Ohtoshi R."/>
            <person name="Malay A.D."/>
            <person name="Moran D.A.P."/>
            <person name="Tomita M."/>
            <person name="Numata K."/>
            <person name="Arakawa K."/>
        </authorList>
    </citation>
    <scope>NUCLEOTIDE SEQUENCE</scope>
</reference>
<dbReference type="Pfam" id="PF00046">
    <property type="entry name" value="Homeodomain"/>
    <property type="match status" value="1"/>
</dbReference>
<feature type="compositionally biased region" description="Acidic residues" evidence="8">
    <location>
        <begin position="437"/>
        <end position="453"/>
    </location>
</feature>
<evidence type="ECO:0000256" key="4">
    <source>
        <dbReference type="ARBA" id="ARBA00023155"/>
    </source>
</evidence>
<keyword evidence="11" id="KW-1185">Reference proteome</keyword>
<dbReference type="FunFam" id="1.10.10.60:FF:000298">
    <property type="entry name" value="Homeobox protein cut-like"/>
    <property type="match status" value="1"/>
</dbReference>
<feature type="region of interest" description="Disordered" evidence="8">
    <location>
        <begin position="430"/>
        <end position="453"/>
    </location>
</feature>
<dbReference type="SUPFAM" id="SSF46689">
    <property type="entry name" value="Homeodomain-like"/>
    <property type="match status" value="1"/>
</dbReference>
<feature type="compositionally biased region" description="Basic and acidic residues" evidence="8">
    <location>
        <begin position="410"/>
        <end position="422"/>
    </location>
</feature>
<feature type="region of interest" description="Disordered" evidence="8">
    <location>
        <begin position="298"/>
        <end position="371"/>
    </location>
</feature>
<evidence type="ECO:0000313" key="10">
    <source>
        <dbReference type="EMBL" id="GFY56039.1"/>
    </source>
</evidence>
<protein>
    <submittedName>
        <fullName evidence="10">Homeobox protein cut</fullName>
    </submittedName>
</protein>
<proteinExistence type="predicted"/>
<sequence>MDADGPSPLLPCGDQQQQFPLDPIFLYPSSAKKPRILFSEEQKEALKLAYNLDPYPSTAVMEFLSAELGLSVRTITNWFHNHRMRLKQQNQEPEPPPYPPQENTTSFDPIRFRLLLGQRLAEMCKNQQGTANQMLPYFSEAQRAMCPLPGLSGVPISVSKPDADNTLDLSVSSHQFPHKEDKTEKEEDSDRRSTESAPTRASSTSSSQLTHSAAIDLTPSADKPTPTFNSRISPLEFSRTPSSKSSLDLSFSTFQKLAGHDVQPSTTAHSLSLDLALRNTTPDIEAILRGSSSRLDFHSSRSVMDSPVDLREEKRPNVSASSTTTSSNRRKAAAPQWVDPGLDLSPDSDLVGFEDDEDDDDTNEILDASSTSGNQVINGVCVRQTDFSSRSGMDAVMRVEPNEMAFSNSSHKEDEKSKFEREQNIRRLERAITEHDEQWDDISDDDEDMCSKS</sequence>
<dbReference type="Gene3D" id="1.10.10.60">
    <property type="entry name" value="Homeodomain-like"/>
    <property type="match status" value="1"/>
</dbReference>
<evidence type="ECO:0000256" key="5">
    <source>
        <dbReference type="ARBA" id="ARBA00023242"/>
    </source>
</evidence>
<dbReference type="GO" id="GO:0000977">
    <property type="term" value="F:RNA polymerase II transcription regulatory region sequence-specific DNA binding"/>
    <property type="evidence" value="ECO:0007669"/>
    <property type="project" value="TreeGrafter"/>
</dbReference>
<gene>
    <name evidence="10" type="primary">ct</name>
    <name evidence="10" type="ORF">TNIN_301161</name>
</gene>
<evidence type="ECO:0000259" key="9">
    <source>
        <dbReference type="PROSITE" id="PS50071"/>
    </source>
</evidence>
<evidence type="ECO:0000256" key="3">
    <source>
        <dbReference type="ARBA" id="ARBA00023125"/>
    </source>
</evidence>